<dbReference type="RefSeq" id="WP_377239269.1">
    <property type="nucleotide sequence ID" value="NZ_JBHLXP010000001.1"/>
</dbReference>
<dbReference type="PANTHER" id="PTHR43213:SF5">
    <property type="entry name" value="BIFUNCTIONAL DTTP_UTP PYROPHOSPHATASE_METHYLTRANSFERASE PROTEIN-RELATED"/>
    <property type="match status" value="1"/>
</dbReference>
<evidence type="ECO:0000256" key="2">
    <source>
        <dbReference type="ARBA" id="ARBA00022801"/>
    </source>
</evidence>
<reference evidence="5 6" key="1">
    <citation type="submission" date="2024-09" db="EMBL/GenBank/DDBJ databases">
        <authorList>
            <person name="Sun Q."/>
            <person name="Mori K."/>
        </authorList>
    </citation>
    <scope>NUCLEOTIDE SEQUENCE [LARGE SCALE GENOMIC DNA]</scope>
    <source>
        <strain evidence="5 6">KCTC 23315</strain>
    </source>
</reference>
<comment type="function">
    <text evidence="4">Nucleoside triphosphate pyrophosphatase that hydrolyzes dTTP and UTP. May have a dual role in cell division arrest and in preventing the incorporation of modified nucleotides into cellular nucleic acids.</text>
</comment>
<gene>
    <name evidence="5" type="ORF">ACFFJP_00260</name>
</gene>
<dbReference type="Gene3D" id="3.90.950.10">
    <property type="match status" value="1"/>
</dbReference>
<dbReference type="SUPFAM" id="SSF52972">
    <property type="entry name" value="ITPase-like"/>
    <property type="match status" value="1"/>
</dbReference>
<dbReference type="EC" id="3.6.1.9" evidence="4"/>
<feature type="site" description="Important for substrate specificity" evidence="4">
    <location>
        <position position="155"/>
    </location>
</feature>
<keyword evidence="6" id="KW-1185">Reference proteome</keyword>
<keyword evidence="4" id="KW-0963">Cytoplasm</keyword>
<dbReference type="EMBL" id="JBHLXP010000001">
    <property type="protein sequence ID" value="MFC0046714.1"/>
    <property type="molecule type" value="Genomic_DNA"/>
</dbReference>
<evidence type="ECO:0000256" key="3">
    <source>
        <dbReference type="ARBA" id="ARBA00023080"/>
    </source>
</evidence>
<comment type="catalytic activity">
    <reaction evidence="4">
        <text>dTTP + H2O = dTMP + diphosphate + H(+)</text>
        <dbReference type="Rhea" id="RHEA:28534"/>
        <dbReference type="ChEBI" id="CHEBI:15377"/>
        <dbReference type="ChEBI" id="CHEBI:15378"/>
        <dbReference type="ChEBI" id="CHEBI:33019"/>
        <dbReference type="ChEBI" id="CHEBI:37568"/>
        <dbReference type="ChEBI" id="CHEBI:63528"/>
        <dbReference type="EC" id="3.6.1.9"/>
    </reaction>
</comment>
<dbReference type="InterPro" id="IPR029001">
    <property type="entry name" value="ITPase-like_fam"/>
</dbReference>
<comment type="caution">
    <text evidence="5">The sequence shown here is derived from an EMBL/GenBank/DDBJ whole genome shotgun (WGS) entry which is preliminary data.</text>
</comment>
<dbReference type="CDD" id="cd00555">
    <property type="entry name" value="Maf"/>
    <property type="match status" value="1"/>
</dbReference>
<feature type="site" description="Important for substrate specificity" evidence="4">
    <location>
        <position position="71"/>
    </location>
</feature>
<dbReference type="HAMAP" id="MF_00528">
    <property type="entry name" value="Maf"/>
    <property type="match status" value="1"/>
</dbReference>
<protein>
    <recommendedName>
        <fullName evidence="4">dTTP/UTP pyrophosphatase</fullName>
        <shortName evidence="4">dTTPase/UTPase</shortName>
        <ecNumber evidence="4">3.6.1.9</ecNumber>
    </recommendedName>
    <alternativeName>
        <fullName evidence="4">Nucleoside triphosphate pyrophosphatase</fullName>
    </alternativeName>
    <alternativeName>
        <fullName evidence="4">Nucleotide pyrophosphatase</fullName>
        <shortName evidence="4">Nucleotide PPase</shortName>
    </alternativeName>
</protein>
<comment type="similarity">
    <text evidence="4">Belongs to the Maf family. YhdE subfamily.</text>
</comment>
<comment type="catalytic activity">
    <reaction evidence="4">
        <text>UTP + H2O = UMP + diphosphate + H(+)</text>
        <dbReference type="Rhea" id="RHEA:29395"/>
        <dbReference type="ChEBI" id="CHEBI:15377"/>
        <dbReference type="ChEBI" id="CHEBI:15378"/>
        <dbReference type="ChEBI" id="CHEBI:33019"/>
        <dbReference type="ChEBI" id="CHEBI:46398"/>
        <dbReference type="ChEBI" id="CHEBI:57865"/>
        <dbReference type="EC" id="3.6.1.9"/>
    </reaction>
</comment>
<comment type="cofactor">
    <cofactor evidence="1 4">
        <name>a divalent metal cation</name>
        <dbReference type="ChEBI" id="CHEBI:60240"/>
    </cofactor>
</comment>
<dbReference type="PIRSF" id="PIRSF006305">
    <property type="entry name" value="Maf"/>
    <property type="match status" value="1"/>
</dbReference>
<dbReference type="InterPro" id="IPR003697">
    <property type="entry name" value="Maf-like"/>
</dbReference>
<evidence type="ECO:0000256" key="1">
    <source>
        <dbReference type="ARBA" id="ARBA00001968"/>
    </source>
</evidence>
<name>A0ABV6B760_9GAMM</name>
<sequence length="191" mass="20136">MTAVALASASPRRRELLAQLGVDFVVVQAPIDESVLPGENAADYVLRLAKAKAQAGFAVQAQPLPTLGADTIVVVDGEILGKPQDEADFLRMMQLLSGRGHQVYTAVALCLDASNEPQAVTVATDVWFGALTPAQMQDYWHSGEPADKAGGYGIQGLGGRFIEKIHGSYFAVVGLPLYETAALLATLPEAS</sequence>
<feature type="active site" description="Proton acceptor" evidence="4">
    <location>
        <position position="70"/>
    </location>
</feature>
<dbReference type="PANTHER" id="PTHR43213">
    <property type="entry name" value="BIFUNCTIONAL DTTP/UTP PYROPHOSPHATASE/METHYLTRANSFERASE PROTEIN-RELATED"/>
    <property type="match status" value="1"/>
</dbReference>
<evidence type="ECO:0000313" key="5">
    <source>
        <dbReference type="EMBL" id="MFC0046714.1"/>
    </source>
</evidence>
<dbReference type="Pfam" id="PF02545">
    <property type="entry name" value="Maf"/>
    <property type="match status" value="1"/>
</dbReference>
<keyword evidence="2 4" id="KW-0378">Hydrolase</keyword>
<dbReference type="Proteomes" id="UP001589813">
    <property type="component" value="Unassembled WGS sequence"/>
</dbReference>
<feature type="site" description="Important for substrate specificity" evidence="4">
    <location>
        <position position="12"/>
    </location>
</feature>
<evidence type="ECO:0000313" key="6">
    <source>
        <dbReference type="Proteomes" id="UP001589813"/>
    </source>
</evidence>
<proteinExistence type="inferred from homology"/>
<evidence type="ECO:0000256" key="4">
    <source>
        <dbReference type="HAMAP-Rule" id="MF_00528"/>
    </source>
</evidence>
<comment type="subcellular location">
    <subcellularLocation>
        <location evidence="4">Cytoplasm</location>
    </subcellularLocation>
</comment>
<dbReference type="GO" id="GO:0016787">
    <property type="term" value="F:hydrolase activity"/>
    <property type="evidence" value="ECO:0007669"/>
    <property type="project" value="UniProtKB-KW"/>
</dbReference>
<keyword evidence="3 4" id="KW-0546">Nucleotide metabolism</keyword>
<organism evidence="5 6">
    <name type="scientific">Rheinheimera tilapiae</name>
    <dbReference type="NCBI Taxonomy" id="875043"/>
    <lineage>
        <taxon>Bacteria</taxon>
        <taxon>Pseudomonadati</taxon>
        <taxon>Pseudomonadota</taxon>
        <taxon>Gammaproteobacteria</taxon>
        <taxon>Chromatiales</taxon>
        <taxon>Chromatiaceae</taxon>
        <taxon>Rheinheimera</taxon>
    </lineage>
</organism>
<comment type="caution">
    <text evidence="4">Lacks conserved residue(s) required for the propagation of feature annotation.</text>
</comment>
<dbReference type="NCBIfam" id="TIGR00172">
    <property type="entry name" value="maf"/>
    <property type="match status" value="1"/>
</dbReference>
<accession>A0ABV6B760</accession>